<accession>M1QGG1</accession>
<keyword evidence="1" id="KW-0812">Transmembrane</keyword>
<dbReference type="KEGG" id="mmaz:MmTuc01_0671"/>
<proteinExistence type="predicted"/>
<dbReference type="BioCyc" id="MMAZ1236903:G139K-635-MONOMER"/>
<keyword evidence="1" id="KW-1133">Transmembrane helix</keyword>
<name>M1QGG1_METMZ</name>
<gene>
    <name evidence="2" type="ORF">MmTuc01_0671</name>
</gene>
<keyword evidence="1" id="KW-0472">Membrane</keyword>
<feature type="transmembrane region" description="Helical" evidence="1">
    <location>
        <begin position="23"/>
        <end position="41"/>
    </location>
</feature>
<dbReference type="EMBL" id="CP004144">
    <property type="protein sequence ID" value="AGF96084.1"/>
    <property type="molecule type" value="Genomic_DNA"/>
</dbReference>
<dbReference type="Proteomes" id="UP000011718">
    <property type="component" value="Chromosome"/>
</dbReference>
<reference evidence="2 3" key="1">
    <citation type="journal article" date="2013" name="Genome Announc.">
        <title>Complete Genome of a Methanosarcina mazei Strain Isolated from Sediment Samples from an Amazonian Flooded Area.</title>
        <authorList>
            <person name="Assis das Gracas D."/>
            <person name="Thiago Juca Ramos R."/>
            <person name="Vieira Araujo A.C."/>
            <person name="Zahlouth R."/>
            <person name="Ribeiro Carneiro A."/>
            <person name="Souza Lopes T."/>
            <person name="Azevedo Barauna R."/>
            <person name="Azevedo V."/>
            <person name="Cruz Schneider M.P."/>
            <person name="Pellizari V.H."/>
            <person name="Silva A."/>
        </authorList>
    </citation>
    <scope>NUCLEOTIDE SEQUENCE [LARGE SCALE GENOMIC DNA]</scope>
    <source>
        <strain evidence="2 3">Tuc01</strain>
    </source>
</reference>
<protein>
    <submittedName>
        <fullName evidence="2">Uncharacterized protein</fullName>
    </submittedName>
</protein>
<evidence type="ECO:0000313" key="3">
    <source>
        <dbReference type="Proteomes" id="UP000011718"/>
    </source>
</evidence>
<dbReference type="HOGENOM" id="CLU_2985703_0_0_2"/>
<sequence>MDVLLILINGIYILPNNFNYSSLFRFFLFIETNAFFFGIFFENEQGFSGLLILPTKI</sequence>
<evidence type="ECO:0000313" key="2">
    <source>
        <dbReference type="EMBL" id="AGF96084.1"/>
    </source>
</evidence>
<dbReference type="AlphaFoldDB" id="M1QGG1"/>
<evidence type="ECO:0000256" key="1">
    <source>
        <dbReference type="SAM" id="Phobius"/>
    </source>
</evidence>
<organism evidence="2 3">
    <name type="scientific">Methanosarcina mazei Tuc01</name>
    <dbReference type="NCBI Taxonomy" id="1236903"/>
    <lineage>
        <taxon>Archaea</taxon>
        <taxon>Methanobacteriati</taxon>
        <taxon>Methanobacteriota</taxon>
        <taxon>Stenosarchaea group</taxon>
        <taxon>Methanomicrobia</taxon>
        <taxon>Methanosarcinales</taxon>
        <taxon>Methanosarcinaceae</taxon>
        <taxon>Methanosarcina</taxon>
    </lineage>
</organism>